<dbReference type="RefSeq" id="WP_013048279.1">
    <property type="nucleotide sequence ID" value="NC_014011.1"/>
</dbReference>
<feature type="binding site" evidence="17">
    <location>
        <position position="350"/>
    </location>
    <ligand>
        <name>uracil</name>
        <dbReference type="ChEBI" id="CHEBI:17568"/>
    </ligand>
</feature>
<dbReference type="InterPro" id="IPR034332">
    <property type="entry name" value="Upp_B"/>
</dbReference>
<evidence type="ECO:0000256" key="13">
    <source>
        <dbReference type="ARBA" id="ARBA00052919"/>
    </source>
</evidence>
<dbReference type="AlphaFoldDB" id="D5EEN1"/>
<evidence type="ECO:0000256" key="14">
    <source>
        <dbReference type="ARBA" id="ARBA00056901"/>
    </source>
</evidence>
<feature type="binding site" evidence="17">
    <location>
        <begin position="287"/>
        <end position="295"/>
    </location>
    <ligand>
        <name>5-phospho-alpha-D-ribose 1-diphosphate</name>
        <dbReference type="ChEBI" id="CHEBI:58017"/>
    </ligand>
</feature>
<feature type="binding site" evidence="17">
    <location>
        <position position="356"/>
    </location>
    <ligand>
        <name>5-phospho-alpha-D-ribose 1-diphosphate</name>
        <dbReference type="ChEBI" id="CHEBI:58017"/>
    </ligand>
</feature>
<dbReference type="GO" id="GO:0005737">
    <property type="term" value="C:cytoplasm"/>
    <property type="evidence" value="ECO:0007669"/>
    <property type="project" value="UniProtKB-ARBA"/>
</dbReference>
<dbReference type="UniPathway" id="UPA00574">
    <property type="reaction ID" value="UER00636"/>
</dbReference>
<evidence type="ECO:0000256" key="6">
    <source>
        <dbReference type="ARBA" id="ARBA00022676"/>
    </source>
</evidence>
<evidence type="ECO:0000256" key="3">
    <source>
        <dbReference type="ARBA" id="ARBA00009516"/>
    </source>
</evidence>
<dbReference type="InterPro" id="IPR005765">
    <property type="entry name" value="UPRT"/>
</dbReference>
<dbReference type="STRING" id="572547.Amico_0882"/>
<evidence type="ECO:0000256" key="1">
    <source>
        <dbReference type="ARBA" id="ARBA00005180"/>
    </source>
</evidence>
<dbReference type="InterPro" id="IPR004785">
    <property type="entry name" value="RpiB"/>
</dbReference>
<evidence type="ECO:0000313" key="20">
    <source>
        <dbReference type="Proteomes" id="UP000002366"/>
    </source>
</evidence>
<keyword evidence="10 17" id="KW-0342">GTP-binding</keyword>
<dbReference type="GO" id="GO:0019316">
    <property type="term" value="P:D-allose catabolic process"/>
    <property type="evidence" value="ECO:0007669"/>
    <property type="project" value="TreeGrafter"/>
</dbReference>
<dbReference type="Proteomes" id="UP000002366">
    <property type="component" value="Chromosome"/>
</dbReference>
<keyword evidence="8 17" id="KW-0547">Nucleotide-binding</keyword>
<feature type="domain" description="Phosphoribosyltransferase" evidence="18">
    <location>
        <begin position="163"/>
        <end position="364"/>
    </location>
</feature>
<dbReference type="Pfam" id="PF02502">
    <property type="entry name" value="LacAB_rpiB"/>
    <property type="match status" value="1"/>
</dbReference>
<sequence>MKIAIGSDHAGFPVKSALKAHLCEKGHEVIDFGTDSDSVSCDYPDVAFAVAQSVAAREAERGILVCGSGIGMSIAANKVPGAYAALCNTPELAVLSRQHNNANILSLGGRIISELQAYEIADLWLDTNFKGNRHERRVSKIKQFEEKLAPTYSSSGEGRIVILDHPLVRHKVSIIRDKNTSVKEFRELVQEIAGLMVYEITRNLPLVKIEIETPIEKTIGYTLEGKKLAIVPVLRAGLGMVDGILQVIPNAKVGHIGLYRDPETLEPVEYYCKLPSDINERDIFILDPMLATGGSAAAAISLVKSRGARKVTLVCLIAAPEGVERVHQAHPDVDIYAAALDNYLNDHGYIVPGLGDAGDRLFGTK</sequence>
<dbReference type="SUPFAM" id="SSF53271">
    <property type="entry name" value="PRTase-like"/>
    <property type="match status" value="1"/>
</dbReference>
<dbReference type="GO" id="GO:0005525">
    <property type="term" value="F:GTP binding"/>
    <property type="evidence" value="ECO:0007669"/>
    <property type="project" value="UniProtKB-KW"/>
</dbReference>
<evidence type="ECO:0000313" key="19">
    <source>
        <dbReference type="EMBL" id="ADE57013.1"/>
    </source>
</evidence>
<dbReference type="eggNOG" id="COG0035">
    <property type="taxonomic scope" value="Bacteria"/>
</dbReference>
<dbReference type="NCBIfam" id="TIGR00689">
    <property type="entry name" value="rpiB_lacA_lacB"/>
    <property type="match status" value="1"/>
</dbReference>
<evidence type="ECO:0000256" key="11">
    <source>
        <dbReference type="ARBA" id="ARBA00023235"/>
    </source>
</evidence>
<dbReference type="KEGG" id="aco:Amico_0882"/>
<protein>
    <recommendedName>
        <fullName evidence="15 17">Uracil phosphoribosyltransferase</fullName>
        <ecNumber evidence="4 17">2.4.2.9</ecNumber>
    </recommendedName>
    <alternativeName>
        <fullName evidence="12 17">UMP pyrophosphorylase</fullName>
    </alternativeName>
    <alternativeName>
        <fullName evidence="16 17">UPRTase</fullName>
    </alternativeName>
</protein>
<feature type="binding site" evidence="17">
    <location>
        <begin position="355"/>
        <end position="357"/>
    </location>
    <ligand>
        <name>uracil</name>
        <dbReference type="ChEBI" id="CHEBI:17568"/>
    </ligand>
</feature>
<keyword evidence="9 17" id="KW-0460">Magnesium</keyword>
<feature type="binding site" evidence="17">
    <location>
        <position position="260"/>
    </location>
    <ligand>
        <name>5-phospho-alpha-D-ribose 1-diphosphate</name>
        <dbReference type="ChEBI" id="CHEBI:58017"/>
    </ligand>
</feature>
<dbReference type="SUPFAM" id="SSF89623">
    <property type="entry name" value="Ribose/Galactose isomerase RpiB/AlsB"/>
    <property type="match status" value="1"/>
</dbReference>
<feature type="binding site" evidence="17">
    <location>
        <position position="235"/>
    </location>
    <ligand>
        <name>5-phospho-alpha-D-ribose 1-diphosphate</name>
        <dbReference type="ChEBI" id="CHEBI:58017"/>
    </ligand>
</feature>
<dbReference type="InterPro" id="IPR003500">
    <property type="entry name" value="RpiB_LacA_LacB"/>
</dbReference>
<evidence type="ECO:0000256" key="10">
    <source>
        <dbReference type="ARBA" id="ARBA00023134"/>
    </source>
</evidence>
<keyword evidence="20" id="KW-1185">Reference proteome</keyword>
<dbReference type="NCBIfam" id="TIGR01120">
    <property type="entry name" value="rpiB"/>
    <property type="match status" value="1"/>
</dbReference>
<name>D5EEN1_AMICL</name>
<comment type="similarity">
    <text evidence="2">Belongs to the LacAB/RpiB family.</text>
</comment>
<evidence type="ECO:0000256" key="16">
    <source>
        <dbReference type="ARBA" id="ARBA00079807"/>
    </source>
</evidence>
<keyword evidence="5 17" id="KW-0021">Allosteric enzyme</keyword>
<dbReference type="NCBIfam" id="TIGR01091">
    <property type="entry name" value="upp"/>
    <property type="match status" value="1"/>
</dbReference>
<dbReference type="InterPro" id="IPR000836">
    <property type="entry name" value="PRTase_dom"/>
</dbReference>
<dbReference type="HOGENOM" id="CLU_063684_0_0_0"/>
<dbReference type="InterPro" id="IPR029057">
    <property type="entry name" value="PRTase-like"/>
</dbReference>
<evidence type="ECO:0000256" key="5">
    <source>
        <dbReference type="ARBA" id="ARBA00022533"/>
    </source>
</evidence>
<dbReference type="Gene3D" id="3.40.1400.10">
    <property type="entry name" value="Sugar-phosphate isomerase, RpiB/LacA/LacB"/>
    <property type="match status" value="1"/>
</dbReference>
<evidence type="ECO:0000256" key="2">
    <source>
        <dbReference type="ARBA" id="ARBA00008754"/>
    </source>
</evidence>
<dbReference type="GO" id="GO:0004751">
    <property type="term" value="F:ribose-5-phosphate isomerase activity"/>
    <property type="evidence" value="ECO:0007669"/>
    <property type="project" value="TreeGrafter"/>
</dbReference>
<evidence type="ECO:0000256" key="12">
    <source>
        <dbReference type="ARBA" id="ARBA00031082"/>
    </source>
</evidence>
<reference evidence="19 20" key="1">
    <citation type="journal article" date="2010" name="Stand. Genomic Sci.">
        <title>Complete genome sequence of Aminobacterium colombiense type strain (ALA-1).</title>
        <authorList>
            <person name="Chertkov O."/>
            <person name="Sikorski J."/>
            <person name="Brambilla E."/>
            <person name="Lapidus A."/>
            <person name="Copeland A."/>
            <person name="Glavina Del Rio T."/>
            <person name="Nolan M."/>
            <person name="Lucas S."/>
            <person name="Tice H."/>
            <person name="Cheng J.F."/>
            <person name="Han C."/>
            <person name="Detter J.C."/>
            <person name="Bruce D."/>
            <person name="Tapia R."/>
            <person name="Goodwin L."/>
            <person name="Pitluck S."/>
            <person name="Liolios K."/>
            <person name="Ivanova N."/>
            <person name="Mavromatis K."/>
            <person name="Ovchinnikova G."/>
            <person name="Pati A."/>
            <person name="Chen A."/>
            <person name="Palaniappan K."/>
            <person name="Land M."/>
            <person name="Hauser L."/>
            <person name="Chang Y.J."/>
            <person name="Jeffries C.D."/>
            <person name="Spring S."/>
            <person name="Rohde M."/>
            <person name="Goker M."/>
            <person name="Bristow J."/>
            <person name="Eisen J.A."/>
            <person name="Markowitz V."/>
            <person name="Hugenholtz P."/>
            <person name="Kyrpides N.C."/>
            <person name="Klenk H.P."/>
        </authorList>
    </citation>
    <scope>NUCLEOTIDE SEQUENCE [LARGE SCALE GENOMIC DNA]</scope>
    <source>
        <strain evidence="20">DSM 12261 / ALA-1</strain>
    </source>
</reference>
<evidence type="ECO:0000256" key="7">
    <source>
        <dbReference type="ARBA" id="ARBA00022679"/>
    </source>
</evidence>
<dbReference type="HAMAP" id="MF_01218_B">
    <property type="entry name" value="Upp_B"/>
    <property type="match status" value="1"/>
</dbReference>
<dbReference type="EC" id="2.4.2.9" evidence="4 17"/>
<comment type="pathway">
    <text evidence="1 17">Pyrimidine metabolism; UMP biosynthesis via salvage pathway; UMP from uracil: step 1/1.</text>
</comment>
<evidence type="ECO:0000259" key="18">
    <source>
        <dbReference type="Pfam" id="PF14681"/>
    </source>
</evidence>
<gene>
    <name evidence="17" type="primary">upp</name>
    <name evidence="19" type="ordered locus">Amico_0882</name>
</gene>
<evidence type="ECO:0000256" key="15">
    <source>
        <dbReference type="ARBA" id="ARBA00072146"/>
    </source>
</evidence>
<dbReference type="CDD" id="cd06223">
    <property type="entry name" value="PRTases_typeI"/>
    <property type="match status" value="1"/>
</dbReference>
<dbReference type="NCBIfam" id="NF001097">
    <property type="entry name" value="PRK00129.1"/>
    <property type="match status" value="1"/>
</dbReference>
<dbReference type="OrthoDB" id="9781675at2"/>
<comment type="cofactor">
    <cofactor evidence="17">
        <name>Mg(2+)</name>
        <dbReference type="ChEBI" id="CHEBI:18420"/>
    </cofactor>
    <text evidence="17">Binds 1 Mg(2+) ion per subunit. The magnesium is bound as Mg-PRPP.</text>
</comment>
<evidence type="ECO:0000256" key="17">
    <source>
        <dbReference type="HAMAP-Rule" id="MF_01218"/>
    </source>
</evidence>
<dbReference type="GO" id="GO:0004845">
    <property type="term" value="F:uracil phosphoribosyltransferase activity"/>
    <property type="evidence" value="ECO:0007669"/>
    <property type="project" value="UniProtKB-UniRule"/>
</dbReference>
<keyword evidence="7 17" id="KW-0808">Transferase</keyword>
<dbReference type="GO" id="GO:0006223">
    <property type="term" value="P:uracil salvage"/>
    <property type="evidence" value="ECO:0007669"/>
    <property type="project" value="InterPro"/>
</dbReference>
<evidence type="ECO:0000256" key="9">
    <source>
        <dbReference type="ARBA" id="ARBA00022842"/>
    </source>
</evidence>
<dbReference type="GO" id="GO:0044206">
    <property type="term" value="P:UMP salvage"/>
    <property type="evidence" value="ECO:0007669"/>
    <property type="project" value="UniProtKB-UniRule"/>
</dbReference>
<dbReference type="NCBIfam" id="NF004051">
    <property type="entry name" value="PRK05571.1"/>
    <property type="match status" value="1"/>
</dbReference>
<dbReference type="EMBL" id="CP001997">
    <property type="protein sequence ID" value="ADE57013.1"/>
    <property type="molecule type" value="Genomic_DNA"/>
</dbReference>
<dbReference type="PANTHER" id="PTHR30345:SF0">
    <property type="entry name" value="DNA DAMAGE-REPAIR_TOLERATION PROTEIN DRT102"/>
    <property type="match status" value="1"/>
</dbReference>
<accession>D5EEN1</accession>
<dbReference type="FunFam" id="3.40.50.2020:FF:000003">
    <property type="entry name" value="Uracil phosphoribosyltransferase"/>
    <property type="match status" value="1"/>
</dbReference>
<evidence type="ECO:0000256" key="8">
    <source>
        <dbReference type="ARBA" id="ARBA00022741"/>
    </source>
</evidence>
<keyword evidence="11 19" id="KW-0413">Isomerase</keyword>
<dbReference type="GO" id="GO:0000287">
    <property type="term" value="F:magnesium ion binding"/>
    <property type="evidence" value="ECO:0007669"/>
    <property type="project" value="UniProtKB-UniRule"/>
</dbReference>
<dbReference type="PANTHER" id="PTHR30345">
    <property type="entry name" value="RIBOSE-5-PHOSPHATE ISOMERASE B"/>
    <property type="match status" value="1"/>
</dbReference>
<organism evidence="19 20">
    <name type="scientific">Aminobacterium colombiense (strain DSM 12261 / ALA-1)</name>
    <dbReference type="NCBI Taxonomy" id="572547"/>
    <lineage>
        <taxon>Bacteria</taxon>
        <taxon>Thermotogati</taxon>
        <taxon>Synergistota</taxon>
        <taxon>Synergistia</taxon>
        <taxon>Synergistales</taxon>
        <taxon>Aminobacteriaceae</taxon>
        <taxon>Aminobacterium</taxon>
    </lineage>
</organism>
<comment type="catalytic activity">
    <reaction evidence="13 17">
        <text>UMP + diphosphate = 5-phospho-alpha-D-ribose 1-diphosphate + uracil</text>
        <dbReference type="Rhea" id="RHEA:13017"/>
        <dbReference type="ChEBI" id="CHEBI:17568"/>
        <dbReference type="ChEBI" id="CHEBI:33019"/>
        <dbReference type="ChEBI" id="CHEBI:57865"/>
        <dbReference type="ChEBI" id="CHEBI:58017"/>
        <dbReference type="EC" id="2.4.2.9"/>
    </reaction>
</comment>
<proteinExistence type="inferred from homology"/>
<dbReference type="Pfam" id="PF14681">
    <property type="entry name" value="UPRTase"/>
    <property type="match status" value="1"/>
</dbReference>
<evidence type="ECO:0000256" key="4">
    <source>
        <dbReference type="ARBA" id="ARBA00011894"/>
    </source>
</evidence>
<comment type="function">
    <text evidence="14 17">Catalyzes the conversion of uracil and 5-phospho-alpha-D-ribose 1-diphosphate (PRPP) to UMP and diphosphate.</text>
</comment>
<dbReference type="GO" id="GO:0009052">
    <property type="term" value="P:pentose-phosphate shunt, non-oxidative branch"/>
    <property type="evidence" value="ECO:0007669"/>
    <property type="project" value="TreeGrafter"/>
</dbReference>
<dbReference type="Gene3D" id="3.40.50.2020">
    <property type="match status" value="1"/>
</dbReference>
<comment type="activity regulation">
    <text evidence="17">Allosterically activated by GTP.</text>
</comment>
<dbReference type="eggNOG" id="COG0698">
    <property type="taxonomic scope" value="Bacteria"/>
</dbReference>
<comment type="similarity">
    <text evidence="3 17">Belongs to the UPRTase family.</text>
</comment>
<keyword evidence="6 17" id="KW-0328">Glycosyltransferase</keyword>
<dbReference type="InterPro" id="IPR036569">
    <property type="entry name" value="RpiB_LacA_LacB_sf"/>
</dbReference>